<organism evidence="4 5">
    <name type="scientific">Allorhodopirellula solitaria</name>
    <dbReference type="NCBI Taxonomy" id="2527987"/>
    <lineage>
        <taxon>Bacteria</taxon>
        <taxon>Pseudomonadati</taxon>
        <taxon>Planctomycetota</taxon>
        <taxon>Planctomycetia</taxon>
        <taxon>Pirellulales</taxon>
        <taxon>Pirellulaceae</taxon>
        <taxon>Allorhodopirellula</taxon>
    </lineage>
</organism>
<dbReference type="Proteomes" id="UP000318053">
    <property type="component" value="Unassembled WGS sequence"/>
</dbReference>
<keyword evidence="1" id="KW-0328">Glycosyltransferase</keyword>
<dbReference type="AlphaFoldDB" id="A0A5C5WPF1"/>
<keyword evidence="5" id="KW-1185">Reference proteome</keyword>
<feature type="region of interest" description="Disordered" evidence="3">
    <location>
        <begin position="368"/>
        <end position="388"/>
    </location>
</feature>
<sequence>MSSGRGNRNARRMDRLVGVPMLTGLATLRWMGRRSRRESWSPRRICVYCPGANGDLMLVTSLLHTLATQTNCELLLAVSPENRHALPLIQFGQANVVSPIKKPREAARVLASESFDTLIDTHQWSRVAAMLANGNRDVFTIGFQTPHQFRHFAHDVAIPHLASNHELQNYQSLLQPFELNTQPLPPKLCVAAGENDKTRLLSERPFAVIHPWAAGYLHTLRQWPSSRWVALAHWMVDQGWQVYITGGPGDQEASLELAKSCAHSSVRSLAGELSLAEVGWLLTQSEALVSVNTGIMHLGSLLNAPTVSLNGPTNPDRWGPTGSRSMNVNPPSGKGGYLHLGFEYPSRPEEIMSEIELSVVTEAVEKVRMPPSSSASTHSPEDCSCPVN</sequence>
<dbReference type="SUPFAM" id="SSF53756">
    <property type="entry name" value="UDP-Glycosyltransferase/glycogen phosphorylase"/>
    <property type="match status" value="1"/>
</dbReference>
<dbReference type="GO" id="GO:0005829">
    <property type="term" value="C:cytosol"/>
    <property type="evidence" value="ECO:0007669"/>
    <property type="project" value="TreeGrafter"/>
</dbReference>
<dbReference type="OrthoDB" id="9797795at2"/>
<dbReference type="EC" id="2.-.-.-" evidence="4"/>
<proteinExistence type="predicted"/>
<comment type="caution">
    <text evidence="4">The sequence shown here is derived from an EMBL/GenBank/DDBJ whole genome shotgun (WGS) entry which is preliminary data.</text>
</comment>
<keyword evidence="2 4" id="KW-0808">Transferase</keyword>
<dbReference type="PANTHER" id="PTHR30160">
    <property type="entry name" value="TETRAACYLDISACCHARIDE 4'-KINASE-RELATED"/>
    <property type="match status" value="1"/>
</dbReference>
<evidence type="ECO:0000313" key="5">
    <source>
        <dbReference type="Proteomes" id="UP000318053"/>
    </source>
</evidence>
<accession>A0A5C5WPF1</accession>
<dbReference type="CDD" id="cd03789">
    <property type="entry name" value="GT9_LPS_heptosyltransferase"/>
    <property type="match status" value="1"/>
</dbReference>
<dbReference type="EMBL" id="SJPK01000032">
    <property type="protein sequence ID" value="TWT52135.1"/>
    <property type="molecule type" value="Genomic_DNA"/>
</dbReference>
<gene>
    <name evidence="4" type="primary">rfaF</name>
    <name evidence="4" type="ORF">CA85_51030</name>
</gene>
<dbReference type="InterPro" id="IPR051199">
    <property type="entry name" value="LPS_LOS_Heptosyltrfase"/>
</dbReference>
<name>A0A5C5WPF1_9BACT</name>
<evidence type="ECO:0000256" key="1">
    <source>
        <dbReference type="ARBA" id="ARBA00022676"/>
    </source>
</evidence>
<evidence type="ECO:0000256" key="2">
    <source>
        <dbReference type="ARBA" id="ARBA00022679"/>
    </source>
</evidence>
<reference evidence="4 5" key="1">
    <citation type="submission" date="2019-02" db="EMBL/GenBank/DDBJ databases">
        <title>Deep-cultivation of Planctomycetes and their phenomic and genomic characterization uncovers novel biology.</title>
        <authorList>
            <person name="Wiegand S."/>
            <person name="Jogler M."/>
            <person name="Boedeker C."/>
            <person name="Pinto D."/>
            <person name="Vollmers J."/>
            <person name="Rivas-Marin E."/>
            <person name="Kohn T."/>
            <person name="Peeters S.H."/>
            <person name="Heuer A."/>
            <person name="Rast P."/>
            <person name="Oberbeckmann S."/>
            <person name="Bunk B."/>
            <person name="Jeske O."/>
            <person name="Meyerdierks A."/>
            <person name="Storesund J.E."/>
            <person name="Kallscheuer N."/>
            <person name="Luecker S."/>
            <person name="Lage O.M."/>
            <person name="Pohl T."/>
            <person name="Merkel B.J."/>
            <person name="Hornburger P."/>
            <person name="Mueller R.-W."/>
            <person name="Bruemmer F."/>
            <person name="Labrenz M."/>
            <person name="Spormann A.M."/>
            <person name="Op Den Camp H."/>
            <person name="Overmann J."/>
            <person name="Amann R."/>
            <person name="Jetten M.S.M."/>
            <person name="Mascher T."/>
            <person name="Medema M.H."/>
            <person name="Devos D.P."/>
            <person name="Kaster A.-K."/>
            <person name="Ovreas L."/>
            <person name="Rohde M."/>
            <person name="Galperin M.Y."/>
            <person name="Jogler C."/>
        </authorList>
    </citation>
    <scope>NUCLEOTIDE SEQUENCE [LARGE SCALE GENOMIC DNA]</scope>
    <source>
        <strain evidence="4 5">CA85</strain>
    </source>
</reference>
<dbReference type="GO" id="GO:0009244">
    <property type="term" value="P:lipopolysaccharide core region biosynthetic process"/>
    <property type="evidence" value="ECO:0007669"/>
    <property type="project" value="TreeGrafter"/>
</dbReference>
<protein>
    <submittedName>
        <fullName evidence="4">ADP-heptose--LPS heptosyltransferase 2</fullName>
        <ecNumber evidence="4">2.-.-.-</ecNumber>
    </submittedName>
</protein>
<evidence type="ECO:0000256" key="3">
    <source>
        <dbReference type="SAM" id="MobiDB-lite"/>
    </source>
</evidence>
<dbReference type="Gene3D" id="3.40.50.2000">
    <property type="entry name" value="Glycogen Phosphorylase B"/>
    <property type="match status" value="2"/>
</dbReference>
<evidence type="ECO:0000313" key="4">
    <source>
        <dbReference type="EMBL" id="TWT52135.1"/>
    </source>
</evidence>
<dbReference type="InterPro" id="IPR002201">
    <property type="entry name" value="Glyco_trans_9"/>
</dbReference>
<dbReference type="GO" id="GO:0008713">
    <property type="term" value="F:ADP-heptose-lipopolysaccharide heptosyltransferase activity"/>
    <property type="evidence" value="ECO:0007669"/>
    <property type="project" value="TreeGrafter"/>
</dbReference>
<dbReference type="Pfam" id="PF01075">
    <property type="entry name" value="Glyco_transf_9"/>
    <property type="match status" value="1"/>
</dbReference>
<dbReference type="PANTHER" id="PTHR30160:SF1">
    <property type="entry name" value="LIPOPOLYSACCHARIDE 1,2-N-ACETYLGLUCOSAMINETRANSFERASE-RELATED"/>
    <property type="match status" value="1"/>
</dbReference>